<protein>
    <submittedName>
        <fullName evidence="2">YqhR family membrane protein</fullName>
    </submittedName>
</protein>
<name>A0ABV6NLH6_9BACI</name>
<reference evidence="2 3" key="1">
    <citation type="submission" date="2024-09" db="EMBL/GenBank/DDBJ databases">
        <authorList>
            <person name="Sun Q."/>
            <person name="Mori K."/>
        </authorList>
    </citation>
    <scope>NUCLEOTIDE SEQUENCE [LARGE SCALE GENOMIC DNA]</scope>
    <source>
        <strain evidence="2 3">NCAIM B.02301</strain>
    </source>
</reference>
<dbReference type="Pfam" id="PF11085">
    <property type="entry name" value="YqhR"/>
    <property type="match status" value="1"/>
</dbReference>
<sequence>MEVVILEKEHMARNRQEEQMSYPIKVALIGFFGGLIWSLIGYFTFYFHFIRVGPALALMPFALGDWKDTYIGQLVGVAVISVLSIGVAFLYRLILQKINKIWVGIGFGLVLWLLVFYVLNPIFPGLKSVQNLDLNTIITSICLYVLYGTFIGYSISYEYAEQQRNV</sequence>
<gene>
    <name evidence="2" type="ORF">ACFFH4_22280</name>
</gene>
<keyword evidence="1" id="KW-0812">Transmembrane</keyword>
<dbReference type="EMBL" id="JBHLTR010000077">
    <property type="protein sequence ID" value="MFC0561631.1"/>
    <property type="molecule type" value="Genomic_DNA"/>
</dbReference>
<evidence type="ECO:0000256" key="1">
    <source>
        <dbReference type="SAM" id="Phobius"/>
    </source>
</evidence>
<dbReference type="Proteomes" id="UP001589833">
    <property type="component" value="Unassembled WGS sequence"/>
</dbReference>
<organism evidence="2 3">
    <name type="scientific">Halalkalibacter alkalisediminis</name>
    <dbReference type="NCBI Taxonomy" id="935616"/>
    <lineage>
        <taxon>Bacteria</taxon>
        <taxon>Bacillati</taxon>
        <taxon>Bacillota</taxon>
        <taxon>Bacilli</taxon>
        <taxon>Bacillales</taxon>
        <taxon>Bacillaceae</taxon>
        <taxon>Halalkalibacter</taxon>
    </lineage>
</organism>
<comment type="caution">
    <text evidence="2">The sequence shown here is derived from an EMBL/GenBank/DDBJ whole genome shotgun (WGS) entry which is preliminary data.</text>
</comment>
<keyword evidence="3" id="KW-1185">Reference proteome</keyword>
<feature type="transmembrane region" description="Helical" evidence="1">
    <location>
        <begin position="134"/>
        <end position="155"/>
    </location>
</feature>
<keyword evidence="1" id="KW-0472">Membrane</keyword>
<keyword evidence="1" id="KW-1133">Transmembrane helix</keyword>
<feature type="transmembrane region" description="Helical" evidence="1">
    <location>
        <begin position="70"/>
        <end position="94"/>
    </location>
</feature>
<accession>A0ABV6NLH6</accession>
<evidence type="ECO:0000313" key="3">
    <source>
        <dbReference type="Proteomes" id="UP001589833"/>
    </source>
</evidence>
<feature type="transmembrane region" description="Helical" evidence="1">
    <location>
        <begin position="101"/>
        <end position="122"/>
    </location>
</feature>
<dbReference type="RefSeq" id="WP_390187370.1">
    <property type="nucleotide sequence ID" value="NZ_JAQQWT010000013.1"/>
</dbReference>
<evidence type="ECO:0000313" key="2">
    <source>
        <dbReference type="EMBL" id="MFC0561631.1"/>
    </source>
</evidence>
<proteinExistence type="predicted"/>
<feature type="transmembrane region" description="Helical" evidence="1">
    <location>
        <begin position="26"/>
        <end position="50"/>
    </location>
</feature>
<dbReference type="InterPro" id="IPR024563">
    <property type="entry name" value="YqhR"/>
</dbReference>